<gene>
    <name evidence="2" type="ORF">GCM10022383_19450</name>
</gene>
<dbReference type="EMBL" id="BAABCP010000001">
    <property type="protein sequence ID" value="GAA3941743.1"/>
    <property type="molecule type" value="Genomic_DNA"/>
</dbReference>
<keyword evidence="3" id="KW-1185">Reference proteome</keyword>
<comment type="caution">
    <text evidence="2">The sequence shown here is derived from an EMBL/GenBank/DDBJ whole genome shotgun (WGS) entry which is preliminary data.</text>
</comment>
<dbReference type="Proteomes" id="UP001501591">
    <property type="component" value="Unassembled WGS sequence"/>
</dbReference>
<evidence type="ECO:0000313" key="3">
    <source>
        <dbReference type="Proteomes" id="UP001501591"/>
    </source>
</evidence>
<feature type="region of interest" description="Disordered" evidence="1">
    <location>
        <begin position="1"/>
        <end position="106"/>
    </location>
</feature>
<feature type="compositionally biased region" description="Basic and acidic residues" evidence="1">
    <location>
        <begin position="18"/>
        <end position="32"/>
    </location>
</feature>
<protein>
    <submittedName>
        <fullName evidence="2">Uncharacterized protein</fullName>
    </submittedName>
</protein>
<accession>A0ABP7NBE9</accession>
<reference evidence="3" key="1">
    <citation type="journal article" date="2019" name="Int. J. Syst. Evol. Microbiol.">
        <title>The Global Catalogue of Microorganisms (GCM) 10K type strain sequencing project: providing services to taxonomists for standard genome sequencing and annotation.</title>
        <authorList>
            <consortium name="The Broad Institute Genomics Platform"/>
            <consortium name="The Broad Institute Genome Sequencing Center for Infectious Disease"/>
            <person name="Wu L."/>
            <person name="Ma J."/>
        </authorList>
    </citation>
    <scope>NUCLEOTIDE SEQUENCE [LARGE SCALE GENOMIC DNA]</scope>
    <source>
        <strain evidence="3">JCM 17024</strain>
    </source>
</reference>
<name>A0ABP7NBE9_9MICO</name>
<sequence>MGSSITTRVGSALAAEQVDEHGAGDEGDREARQSQQTEEEEFEGDGIHVSSLVAPGIGGADAGVLPWRHRAETRADSPNPAETSAMITSAPIALPAARTMNPRARP</sequence>
<evidence type="ECO:0000256" key="1">
    <source>
        <dbReference type="SAM" id="MobiDB-lite"/>
    </source>
</evidence>
<proteinExistence type="predicted"/>
<organism evidence="2 3">
    <name type="scientific">Microbacterium soli</name>
    <dbReference type="NCBI Taxonomy" id="446075"/>
    <lineage>
        <taxon>Bacteria</taxon>
        <taxon>Bacillati</taxon>
        <taxon>Actinomycetota</taxon>
        <taxon>Actinomycetes</taxon>
        <taxon>Micrococcales</taxon>
        <taxon>Microbacteriaceae</taxon>
        <taxon>Microbacterium</taxon>
    </lineage>
</organism>
<evidence type="ECO:0000313" key="2">
    <source>
        <dbReference type="EMBL" id="GAA3941743.1"/>
    </source>
</evidence>